<evidence type="ECO:0008006" key="3">
    <source>
        <dbReference type="Google" id="ProtNLM"/>
    </source>
</evidence>
<organism evidence="1 2">
    <name type="scientific">Agrobacterium genomosp. 13 str. CFBP 6927</name>
    <dbReference type="NCBI Taxonomy" id="1183428"/>
    <lineage>
        <taxon>Bacteria</taxon>
        <taxon>Pseudomonadati</taxon>
        <taxon>Pseudomonadota</taxon>
        <taxon>Alphaproteobacteria</taxon>
        <taxon>Hyphomicrobiales</taxon>
        <taxon>Rhizobiaceae</taxon>
        <taxon>Rhizobium/Agrobacterium group</taxon>
        <taxon>Agrobacterium</taxon>
        <taxon>Agrobacterium tumefaciens complex</taxon>
    </lineage>
</organism>
<sequence length="110" mass="12234">MIMFIGWWQETGLALLQCALRSAAVSALHHPKTPPCRSRKGFLLHHLGGLPNGRPRDYVQFTSGPMDRYATNGAPALACMQRMRRPEGVSGQWQDPAQCQWPQAGCLAYL</sequence>
<dbReference type="Proteomes" id="UP000191812">
    <property type="component" value="Unassembled WGS sequence"/>
</dbReference>
<evidence type="ECO:0000313" key="2">
    <source>
        <dbReference type="Proteomes" id="UP000191812"/>
    </source>
</evidence>
<proteinExistence type="predicted"/>
<name>A0ABM9VBV2_9HYPH</name>
<evidence type="ECO:0000313" key="1">
    <source>
        <dbReference type="EMBL" id="CUX13770.1"/>
    </source>
</evidence>
<dbReference type="EMBL" id="FBWH01000009">
    <property type="protein sequence ID" value="CUX13770.1"/>
    <property type="molecule type" value="Genomic_DNA"/>
</dbReference>
<keyword evidence="2" id="KW-1185">Reference proteome</keyword>
<gene>
    <name evidence="1" type="ORF">AGR13a_Cc170260</name>
</gene>
<reference evidence="1 2" key="1">
    <citation type="submission" date="2016-01" db="EMBL/GenBank/DDBJ databases">
        <authorList>
            <person name="Regsiter A."/>
            <person name="william w."/>
        </authorList>
    </citation>
    <scope>NUCLEOTIDE SEQUENCE [LARGE SCALE GENOMIC DNA]</scope>
    <source>
        <strain evidence="1 2">CFBP 6927</strain>
    </source>
</reference>
<protein>
    <recommendedName>
        <fullName evidence="3">Secreted protein</fullName>
    </recommendedName>
</protein>
<accession>A0ABM9VBV2</accession>
<comment type="caution">
    <text evidence="1">The sequence shown here is derived from an EMBL/GenBank/DDBJ whole genome shotgun (WGS) entry which is preliminary data.</text>
</comment>